<evidence type="ECO:0000256" key="1">
    <source>
        <dbReference type="ARBA" id="ARBA00000085"/>
    </source>
</evidence>
<evidence type="ECO:0000256" key="4">
    <source>
        <dbReference type="SAM" id="Phobius"/>
    </source>
</evidence>
<dbReference type="PANTHER" id="PTHR43065">
    <property type="entry name" value="SENSOR HISTIDINE KINASE"/>
    <property type="match status" value="1"/>
</dbReference>
<keyword evidence="3" id="KW-0597">Phosphoprotein</keyword>
<dbReference type="Gene3D" id="3.30.450.20">
    <property type="entry name" value="PAS domain"/>
    <property type="match status" value="1"/>
</dbReference>
<dbReference type="PRINTS" id="PR00344">
    <property type="entry name" value="BCTRLSENSOR"/>
</dbReference>
<dbReference type="Pfam" id="PF02518">
    <property type="entry name" value="HATPase_c"/>
    <property type="match status" value="1"/>
</dbReference>
<dbReference type="InterPro" id="IPR036890">
    <property type="entry name" value="HATPase_C_sf"/>
</dbReference>
<dbReference type="EC" id="2.7.13.3" evidence="2"/>
<name>A0A1Y1SIV9_9GAMM</name>
<keyword evidence="4" id="KW-0472">Membrane</keyword>
<dbReference type="SUPFAM" id="SSF47384">
    <property type="entry name" value="Homodimeric domain of signal transducing histidine kinase"/>
    <property type="match status" value="1"/>
</dbReference>
<dbReference type="SUPFAM" id="SSF55874">
    <property type="entry name" value="ATPase domain of HSP90 chaperone/DNA topoisomerase II/histidine kinase"/>
    <property type="match status" value="1"/>
</dbReference>
<evidence type="ECO:0000313" key="6">
    <source>
        <dbReference type="EMBL" id="ORE89211.1"/>
    </source>
</evidence>
<gene>
    <name evidence="6" type="ORF">ATO7_05010</name>
</gene>
<dbReference type="PROSITE" id="PS50109">
    <property type="entry name" value="HIS_KIN"/>
    <property type="match status" value="1"/>
</dbReference>
<feature type="transmembrane region" description="Helical" evidence="4">
    <location>
        <begin position="6"/>
        <end position="22"/>
    </location>
</feature>
<keyword evidence="4" id="KW-0812">Transmembrane</keyword>
<dbReference type="InterPro" id="IPR003594">
    <property type="entry name" value="HATPase_dom"/>
</dbReference>
<evidence type="ECO:0000256" key="3">
    <source>
        <dbReference type="ARBA" id="ARBA00022553"/>
    </source>
</evidence>
<dbReference type="Gene3D" id="3.30.565.10">
    <property type="entry name" value="Histidine kinase-like ATPase, C-terminal domain"/>
    <property type="match status" value="1"/>
</dbReference>
<dbReference type="InterPro" id="IPR004358">
    <property type="entry name" value="Sig_transdc_His_kin-like_C"/>
</dbReference>
<keyword evidence="7" id="KW-1185">Reference proteome</keyword>
<dbReference type="Pfam" id="PF25323">
    <property type="entry name" value="6TM_PilS"/>
    <property type="match status" value="1"/>
</dbReference>
<dbReference type="InterPro" id="IPR036097">
    <property type="entry name" value="HisK_dim/P_sf"/>
</dbReference>
<dbReference type="InterPro" id="IPR003661">
    <property type="entry name" value="HisK_dim/P_dom"/>
</dbReference>
<dbReference type="STRING" id="1317117.ATO7_05010"/>
<dbReference type="Pfam" id="PF00512">
    <property type="entry name" value="HisKA"/>
    <property type="match status" value="1"/>
</dbReference>
<feature type="domain" description="Histidine kinase" evidence="5">
    <location>
        <begin position="268"/>
        <end position="482"/>
    </location>
</feature>
<dbReference type="PANTHER" id="PTHR43065:SF52">
    <property type="entry name" value="SENSOR PROTEIN KINASE PILS"/>
    <property type="match status" value="1"/>
</dbReference>
<dbReference type="CDD" id="cd00082">
    <property type="entry name" value="HisKA"/>
    <property type="match status" value="1"/>
</dbReference>
<accession>A0A1Y1SIV9</accession>
<keyword evidence="4" id="KW-1133">Transmembrane helix</keyword>
<evidence type="ECO:0000313" key="7">
    <source>
        <dbReference type="Proteomes" id="UP000192342"/>
    </source>
</evidence>
<comment type="caution">
    <text evidence="6">The sequence shown here is derived from an EMBL/GenBank/DDBJ whole genome shotgun (WGS) entry which is preliminary data.</text>
</comment>
<dbReference type="Proteomes" id="UP000192342">
    <property type="component" value="Unassembled WGS sequence"/>
</dbReference>
<dbReference type="Gene3D" id="1.10.287.130">
    <property type="match status" value="1"/>
</dbReference>
<dbReference type="SMART" id="SM00387">
    <property type="entry name" value="HATPase_c"/>
    <property type="match status" value="1"/>
</dbReference>
<feature type="transmembrane region" description="Helical" evidence="4">
    <location>
        <begin position="108"/>
        <end position="126"/>
    </location>
</feature>
<dbReference type="CDD" id="cd00075">
    <property type="entry name" value="HATPase"/>
    <property type="match status" value="1"/>
</dbReference>
<feature type="transmembrane region" description="Helical" evidence="4">
    <location>
        <begin position="78"/>
        <end position="96"/>
    </location>
</feature>
<evidence type="ECO:0000256" key="2">
    <source>
        <dbReference type="ARBA" id="ARBA00012438"/>
    </source>
</evidence>
<dbReference type="GO" id="GO:0000155">
    <property type="term" value="F:phosphorelay sensor kinase activity"/>
    <property type="evidence" value="ECO:0007669"/>
    <property type="project" value="InterPro"/>
</dbReference>
<reference evidence="6 7" key="1">
    <citation type="submission" date="2013-04" db="EMBL/GenBank/DDBJ databases">
        <title>Oceanococcus atlanticus 22II-S10r2 Genome Sequencing.</title>
        <authorList>
            <person name="Lai Q."/>
            <person name="Li G."/>
            <person name="Shao Z."/>
        </authorList>
    </citation>
    <scope>NUCLEOTIDE SEQUENCE [LARGE SCALE GENOMIC DNA]</scope>
    <source>
        <strain evidence="6 7">22II-S10r2</strain>
    </source>
</reference>
<dbReference type="EMBL" id="AQQV01000001">
    <property type="protein sequence ID" value="ORE89211.1"/>
    <property type="molecule type" value="Genomic_DNA"/>
</dbReference>
<comment type="catalytic activity">
    <reaction evidence="1">
        <text>ATP + protein L-histidine = ADP + protein N-phospho-L-histidine.</text>
        <dbReference type="EC" id="2.7.13.3"/>
    </reaction>
</comment>
<dbReference type="InterPro" id="IPR005467">
    <property type="entry name" value="His_kinase_dom"/>
</dbReference>
<protein>
    <recommendedName>
        <fullName evidence="2">histidine kinase</fullName>
        <ecNumber evidence="2">2.7.13.3</ecNumber>
    </recommendedName>
</protein>
<organism evidence="6 7">
    <name type="scientific">Oceanococcus atlanticus</name>
    <dbReference type="NCBI Taxonomy" id="1317117"/>
    <lineage>
        <taxon>Bacteria</taxon>
        <taxon>Pseudomonadati</taxon>
        <taxon>Pseudomonadota</taxon>
        <taxon>Gammaproteobacteria</taxon>
        <taxon>Chromatiales</taxon>
        <taxon>Oceanococcaceae</taxon>
        <taxon>Oceanococcus</taxon>
    </lineage>
</organism>
<dbReference type="SMART" id="SM00388">
    <property type="entry name" value="HisKA"/>
    <property type="match status" value="1"/>
</dbReference>
<proteinExistence type="predicted"/>
<evidence type="ECO:0000259" key="5">
    <source>
        <dbReference type="PROSITE" id="PS50109"/>
    </source>
</evidence>
<dbReference type="AlphaFoldDB" id="A0A1Y1SIV9"/>
<sequence length="485" mass="51798">MLDGLLYVYLFLSALLLIIVRGQQPTAKWQAAVHIGSDLGILIALVFFSQGVASGIGALLVTPVAAGGLLLSRRFSVVPPAIATIALLGTEIYLNWKFPVYAENYTQTGMLGAGLFIIAITGNALARRARESEARANRAQSDIAKLAMLSENVIQKLQAGVLVVNADGQIELLNRAARNLLGAGAASGRHLSACAPTVWQRLNHWRQDPSALTNTALSLSNHQSAWAQFTRLGAGSEASALIVLDDASRVAEQAQSMKLASLGRLTASIAHEVRNPLAAIQNAAELASESDTLGSEDLALLDIVKRQSRRLEDTVTSVLNLSRKTTTPASNTELRPMIDDAIHDFAQRCEAPSPHISCSITPPNLAIAIEPVQFAQIMNNLLGNALTHATEPGKALEINIEARISADGNQALIDLFDNGPGIDREAAKHIFEPFFSTQHSGTGLGLFITRELCAAAHGDLQLINHREAQRGAYFRLSFPAALTGP</sequence>